<dbReference type="SUPFAM" id="SSF51735">
    <property type="entry name" value="NAD(P)-binding Rossmann-fold domains"/>
    <property type="match status" value="1"/>
</dbReference>
<dbReference type="Gene3D" id="3.40.50.720">
    <property type="entry name" value="NAD(P)-binding Rossmann-like Domain"/>
    <property type="match status" value="1"/>
</dbReference>
<feature type="domain" description="NAD-dependent epimerase/dehydratase" evidence="2">
    <location>
        <begin position="4"/>
        <end position="269"/>
    </location>
</feature>
<protein>
    <recommendedName>
        <fullName evidence="2">NAD-dependent epimerase/dehydratase domain-containing protein</fullName>
    </recommendedName>
</protein>
<dbReference type="EMBL" id="LAZR01026622">
    <property type="protein sequence ID" value="KKL68153.1"/>
    <property type="molecule type" value="Genomic_DNA"/>
</dbReference>
<accession>A0A0F9E2A2</accession>
<gene>
    <name evidence="3" type="ORF">LCGC14_2127830</name>
</gene>
<evidence type="ECO:0000256" key="1">
    <source>
        <dbReference type="ARBA" id="ARBA00007637"/>
    </source>
</evidence>
<comment type="similarity">
    <text evidence="1">Belongs to the NAD(P)-dependent epimerase/dehydratase family.</text>
</comment>
<dbReference type="InterPro" id="IPR001509">
    <property type="entry name" value="Epimerase_deHydtase"/>
</dbReference>
<name>A0A0F9E2A2_9ZZZZ</name>
<evidence type="ECO:0000259" key="2">
    <source>
        <dbReference type="Pfam" id="PF01370"/>
    </source>
</evidence>
<sequence length="353" mass="40796">MTNVLVTGAAGFIGSHVAEYYANQNEIDRIFVVDNLSRAKLLNREIKGLRYNWELLKNYEKISFYEKDIRDFNFLKDLFKANEVDIVIHAAAQTAVTTSVTDPLTDFENNTLGSFNILEAVRLSDSDPSLILCSTNKVFGNNVNNCRVLENASRYKFSEENSYGIPEDFPIDLCEHTPYGTSKLCSDLYFQEYGHLYGMKTAVYRMSCIYGTRQFGLEDQGWIAHFIISAITDKKIKIFGDGKQVRDVLYISDLIQAYNNFIRNAEKIKSQVFCMGGGPKNTLSLLELINILEKELDKKVEYEFHKWRPSDQKVYISDIRKAKRILRWEPEIKPREGIIKLVKWVKNNIELFH</sequence>
<comment type="caution">
    <text evidence="3">The sequence shown here is derived from an EMBL/GenBank/DDBJ whole genome shotgun (WGS) entry which is preliminary data.</text>
</comment>
<dbReference type="InterPro" id="IPR036291">
    <property type="entry name" value="NAD(P)-bd_dom_sf"/>
</dbReference>
<proteinExistence type="inferred from homology"/>
<dbReference type="PANTHER" id="PTHR43000">
    <property type="entry name" value="DTDP-D-GLUCOSE 4,6-DEHYDRATASE-RELATED"/>
    <property type="match status" value="1"/>
</dbReference>
<reference evidence="3" key="1">
    <citation type="journal article" date="2015" name="Nature">
        <title>Complex archaea that bridge the gap between prokaryotes and eukaryotes.</title>
        <authorList>
            <person name="Spang A."/>
            <person name="Saw J.H."/>
            <person name="Jorgensen S.L."/>
            <person name="Zaremba-Niedzwiedzka K."/>
            <person name="Martijn J."/>
            <person name="Lind A.E."/>
            <person name="van Eijk R."/>
            <person name="Schleper C."/>
            <person name="Guy L."/>
            <person name="Ettema T.J."/>
        </authorList>
    </citation>
    <scope>NUCLEOTIDE SEQUENCE</scope>
</reference>
<evidence type="ECO:0000313" key="3">
    <source>
        <dbReference type="EMBL" id="KKL68153.1"/>
    </source>
</evidence>
<organism evidence="3">
    <name type="scientific">marine sediment metagenome</name>
    <dbReference type="NCBI Taxonomy" id="412755"/>
    <lineage>
        <taxon>unclassified sequences</taxon>
        <taxon>metagenomes</taxon>
        <taxon>ecological metagenomes</taxon>
    </lineage>
</organism>
<dbReference type="Pfam" id="PF01370">
    <property type="entry name" value="Epimerase"/>
    <property type="match status" value="1"/>
</dbReference>
<dbReference type="AlphaFoldDB" id="A0A0F9E2A2"/>